<dbReference type="PANTHER" id="PTHR42760">
    <property type="entry name" value="SHORT-CHAIN DEHYDROGENASES/REDUCTASES FAMILY MEMBER"/>
    <property type="match status" value="1"/>
</dbReference>
<dbReference type="Pfam" id="PF13561">
    <property type="entry name" value="adh_short_C2"/>
    <property type="match status" value="1"/>
</dbReference>
<name>A0A370L6W0_9HYPH</name>
<gene>
    <name evidence="3" type="ORF">DWE98_12310</name>
</gene>
<dbReference type="OrthoDB" id="9790146at2"/>
<dbReference type="PANTHER" id="PTHR42760:SF40">
    <property type="entry name" value="3-OXOACYL-[ACYL-CARRIER-PROTEIN] REDUCTASE, CHLOROPLASTIC"/>
    <property type="match status" value="1"/>
</dbReference>
<dbReference type="PRINTS" id="PR00081">
    <property type="entry name" value="GDHRDH"/>
</dbReference>
<dbReference type="InterPro" id="IPR057326">
    <property type="entry name" value="KR_dom"/>
</dbReference>
<dbReference type="Proteomes" id="UP000255207">
    <property type="component" value="Unassembled WGS sequence"/>
</dbReference>
<dbReference type="SUPFAM" id="SSF51735">
    <property type="entry name" value="NAD(P)-binding Rossmann-fold domains"/>
    <property type="match status" value="1"/>
</dbReference>
<dbReference type="NCBIfam" id="NF005559">
    <property type="entry name" value="PRK07231.1"/>
    <property type="match status" value="1"/>
</dbReference>
<dbReference type="AlphaFoldDB" id="A0A370L6W0"/>
<dbReference type="GO" id="GO:0030497">
    <property type="term" value="P:fatty acid elongation"/>
    <property type="evidence" value="ECO:0007669"/>
    <property type="project" value="TreeGrafter"/>
</dbReference>
<accession>A0A370L6W0</accession>
<proteinExistence type="inferred from homology"/>
<dbReference type="PRINTS" id="PR00080">
    <property type="entry name" value="SDRFAMILY"/>
</dbReference>
<sequence>MARLAGLTALVTGGGRGIGAATARRFAQEGARVAIMGKGETSLAEMKARSATEGLTMETVLGDVTSSDDVKRAIGEVAARFGRIDILVNNAGASHPRPFEERTAEEMLQTLNTNLVSVFLCCQAVAPHMLAQGSGRIINVTSVRGLDQCGREGVMDYSAAKAGVVNLTKTLAKQLAPAITVNAVAPGHTNTDILRALPQEVRDRMLAGTYLQRFAEPEDIAAAILFMASPEASFITGQHLVVDGGFSLKAG</sequence>
<keyword evidence="4" id="KW-1185">Reference proteome</keyword>
<organism evidence="3 4">
    <name type="scientific">Bosea caraganae</name>
    <dbReference type="NCBI Taxonomy" id="2763117"/>
    <lineage>
        <taxon>Bacteria</taxon>
        <taxon>Pseudomonadati</taxon>
        <taxon>Pseudomonadota</taxon>
        <taxon>Alphaproteobacteria</taxon>
        <taxon>Hyphomicrobiales</taxon>
        <taxon>Boseaceae</taxon>
        <taxon>Bosea</taxon>
    </lineage>
</organism>
<comment type="caution">
    <text evidence="3">The sequence shown here is derived from an EMBL/GenBank/DDBJ whole genome shotgun (WGS) entry which is preliminary data.</text>
</comment>
<dbReference type="NCBIfam" id="NF009466">
    <property type="entry name" value="PRK12826.1-2"/>
    <property type="match status" value="1"/>
</dbReference>
<dbReference type="SMART" id="SM00822">
    <property type="entry name" value="PKS_KR"/>
    <property type="match status" value="1"/>
</dbReference>
<dbReference type="GO" id="GO:0016616">
    <property type="term" value="F:oxidoreductase activity, acting on the CH-OH group of donors, NAD or NADP as acceptor"/>
    <property type="evidence" value="ECO:0007669"/>
    <property type="project" value="UniProtKB-ARBA"/>
</dbReference>
<feature type="domain" description="Ketoreductase" evidence="2">
    <location>
        <begin position="7"/>
        <end position="187"/>
    </location>
</feature>
<evidence type="ECO:0000256" key="1">
    <source>
        <dbReference type="ARBA" id="ARBA00006484"/>
    </source>
</evidence>
<evidence type="ECO:0000259" key="2">
    <source>
        <dbReference type="SMART" id="SM00822"/>
    </source>
</evidence>
<dbReference type="FunFam" id="3.40.50.720:FF:000084">
    <property type="entry name" value="Short-chain dehydrogenase reductase"/>
    <property type="match status" value="1"/>
</dbReference>
<protein>
    <submittedName>
        <fullName evidence="3">3-oxoacyl-ACP reductase FabG</fullName>
    </submittedName>
</protein>
<dbReference type="InterPro" id="IPR002347">
    <property type="entry name" value="SDR_fam"/>
</dbReference>
<evidence type="ECO:0000313" key="3">
    <source>
        <dbReference type="EMBL" id="RDJ25497.1"/>
    </source>
</evidence>
<reference evidence="4" key="1">
    <citation type="submission" date="2018-07" db="EMBL/GenBank/DDBJ databases">
        <authorList>
            <person name="Safronova V.I."/>
            <person name="Chirak E.R."/>
            <person name="Sazanova A.L."/>
        </authorList>
    </citation>
    <scope>NUCLEOTIDE SEQUENCE [LARGE SCALE GENOMIC DNA]</scope>
    <source>
        <strain evidence="4">RCAM04685</strain>
    </source>
</reference>
<dbReference type="Gene3D" id="3.40.50.720">
    <property type="entry name" value="NAD(P)-binding Rossmann-like Domain"/>
    <property type="match status" value="1"/>
</dbReference>
<comment type="similarity">
    <text evidence="1">Belongs to the short-chain dehydrogenases/reductases (SDR) family.</text>
</comment>
<dbReference type="RefSeq" id="WP_114829543.1">
    <property type="nucleotide sequence ID" value="NZ_QQTO01000021.1"/>
</dbReference>
<dbReference type="InterPro" id="IPR036291">
    <property type="entry name" value="NAD(P)-bd_dom_sf"/>
</dbReference>
<dbReference type="EMBL" id="QQTP01000005">
    <property type="protein sequence ID" value="RDJ25497.1"/>
    <property type="molecule type" value="Genomic_DNA"/>
</dbReference>
<evidence type="ECO:0000313" key="4">
    <source>
        <dbReference type="Proteomes" id="UP000255207"/>
    </source>
</evidence>